<gene>
    <name evidence="4" type="ORF">GCM10010191_27890</name>
</gene>
<dbReference type="InterPro" id="IPR050267">
    <property type="entry name" value="Anti-sigma-factor_SerPK"/>
</dbReference>
<keyword evidence="1" id="KW-0418">Kinase</keyword>
<dbReference type="EMBL" id="BAAARW010000011">
    <property type="protein sequence ID" value="GAA2415938.1"/>
    <property type="molecule type" value="Genomic_DNA"/>
</dbReference>
<evidence type="ECO:0000313" key="4">
    <source>
        <dbReference type="EMBL" id="GAA2415938.1"/>
    </source>
</evidence>
<organism evidence="4 5">
    <name type="scientific">Actinomadura vinacea</name>
    <dbReference type="NCBI Taxonomy" id="115336"/>
    <lineage>
        <taxon>Bacteria</taxon>
        <taxon>Bacillati</taxon>
        <taxon>Actinomycetota</taxon>
        <taxon>Actinomycetes</taxon>
        <taxon>Streptosporangiales</taxon>
        <taxon>Thermomonosporaceae</taxon>
        <taxon>Actinomadura</taxon>
    </lineage>
</organism>
<dbReference type="InterPro" id="IPR003594">
    <property type="entry name" value="HATPase_dom"/>
</dbReference>
<dbReference type="Proteomes" id="UP001501231">
    <property type="component" value="Unassembled WGS sequence"/>
</dbReference>
<evidence type="ECO:0000256" key="2">
    <source>
        <dbReference type="SAM" id="MobiDB-lite"/>
    </source>
</evidence>
<evidence type="ECO:0000313" key="5">
    <source>
        <dbReference type="Proteomes" id="UP001501231"/>
    </source>
</evidence>
<keyword evidence="5" id="KW-1185">Reference proteome</keyword>
<feature type="region of interest" description="Disordered" evidence="2">
    <location>
        <begin position="99"/>
        <end position="118"/>
    </location>
</feature>
<dbReference type="InterPro" id="IPR036890">
    <property type="entry name" value="HATPase_C_sf"/>
</dbReference>
<dbReference type="Pfam" id="PF13581">
    <property type="entry name" value="HATPase_c_2"/>
    <property type="match status" value="1"/>
</dbReference>
<dbReference type="RefSeq" id="WP_344589327.1">
    <property type="nucleotide sequence ID" value="NZ_BAAARW010000011.1"/>
</dbReference>
<dbReference type="Gene3D" id="3.30.565.10">
    <property type="entry name" value="Histidine kinase-like ATPase, C-terminal domain"/>
    <property type="match status" value="1"/>
</dbReference>
<dbReference type="CDD" id="cd16936">
    <property type="entry name" value="HATPase_RsbW-like"/>
    <property type="match status" value="1"/>
</dbReference>
<keyword evidence="1" id="KW-0723">Serine/threonine-protein kinase</keyword>
<feature type="domain" description="Histidine kinase/HSP90-like ATPase" evidence="3">
    <location>
        <begin position="31"/>
        <end position="143"/>
    </location>
</feature>
<comment type="caution">
    <text evidence="4">The sequence shown here is derived from an EMBL/GenBank/DDBJ whole genome shotgun (WGS) entry which is preliminary data.</text>
</comment>
<proteinExistence type="predicted"/>
<keyword evidence="1" id="KW-0808">Transferase</keyword>
<dbReference type="PANTHER" id="PTHR35526">
    <property type="entry name" value="ANTI-SIGMA-F FACTOR RSBW-RELATED"/>
    <property type="match status" value="1"/>
</dbReference>
<name>A0ABN3IYL2_9ACTN</name>
<sequence>MASRAEEVPRSPRGLHPTVLGAVVLPGVEPAVAQVRRYARALLGSGFPELYELTVVASELFTNAVRHSRPGSRAGGDTAGPVTVTFLADEDHLRLEIADQGGAGSPRLREPDDNGESGRGLHVVEALCLAWGSERRGRLTVVWAEFALHPPA</sequence>
<reference evidence="4 5" key="1">
    <citation type="journal article" date="2019" name="Int. J. Syst. Evol. Microbiol.">
        <title>The Global Catalogue of Microorganisms (GCM) 10K type strain sequencing project: providing services to taxonomists for standard genome sequencing and annotation.</title>
        <authorList>
            <consortium name="The Broad Institute Genomics Platform"/>
            <consortium name="The Broad Institute Genome Sequencing Center for Infectious Disease"/>
            <person name="Wu L."/>
            <person name="Ma J."/>
        </authorList>
    </citation>
    <scope>NUCLEOTIDE SEQUENCE [LARGE SCALE GENOMIC DNA]</scope>
    <source>
        <strain evidence="4 5">JCM 3325</strain>
    </source>
</reference>
<accession>A0ABN3IYL2</accession>
<protein>
    <recommendedName>
        <fullName evidence="3">Histidine kinase/HSP90-like ATPase domain-containing protein</fullName>
    </recommendedName>
</protein>
<evidence type="ECO:0000256" key="1">
    <source>
        <dbReference type="ARBA" id="ARBA00022527"/>
    </source>
</evidence>
<dbReference type="SUPFAM" id="SSF55874">
    <property type="entry name" value="ATPase domain of HSP90 chaperone/DNA topoisomerase II/histidine kinase"/>
    <property type="match status" value="1"/>
</dbReference>
<evidence type="ECO:0000259" key="3">
    <source>
        <dbReference type="Pfam" id="PF13581"/>
    </source>
</evidence>
<dbReference type="PANTHER" id="PTHR35526:SF3">
    <property type="entry name" value="ANTI-SIGMA-F FACTOR RSBW"/>
    <property type="match status" value="1"/>
</dbReference>